<proteinExistence type="predicted"/>
<reference evidence="2" key="1">
    <citation type="submission" date="2016-10" db="EMBL/GenBank/DDBJ databases">
        <authorList>
            <person name="Varghese N."/>
            <person name="Submissions S."/>
        </authorList>
    </citation>
    <scope>NUCLEOTIDE SEQUENCE [LARGE SCALE GENOMIC DNA]</scope>
    <source>
        <strain evidence="2">DSM 17934</strain>
    </source>
</reference>
<protein>
    <submittedName>
        <fullName evidence="1">Uncharacterized protein</fullName>
    </submittedName>
</protein>
<dbReference type="RefSeq" id="WP_091306425.1">
    <property type="nucleotide sequence ID" value="NZ_CBCSJU010000001.1"/>
</dbReference>
<evidence type="ECO:0000313" key="1">
    <source>
        <dbReference type="EMBL" id="SEI37955.1"/>
    </source>
</evidence>
<keyword evidence="2" id="KW-1185">Reference proteome</keyword>
<name>A0A1H6QFG4_9FLAO</name>
<accession>A0A1H6QFG4</accession>
<evidence type="ECO:0000313" key="2">
    <source>
        <dbReference type="Proteomes" id="UP000199702"/>
    </source>
</evidence>
<organism evidence="1 2">
    <name type="scientific">Flavobacterium terrigena</name>
    <dbReference type="NCBI Taxonomy" id="402734"/>
    <lineage>
        <taxon>Bacteria</taxon>
        <taxon>Pseudomonadati</taxon>
        <taxon>Bacteroidota</taxon>
        <taxon>Flavobacteriia</taxon>
        <taxon>Flavobacteriales</taxon>
        <taxon>Flavobacteriaceae</taxon>
        <taxon>Flavobacterium</taxon>
    </lineage>
</organism>
<dbReference type="OrthoDB" id="9774475at2"/>
<gene>
    <name evidence="1" type="ORF">SAMN05660918_0214</name>
</gene>
<dbReference type="AlphaFoldDB" id="A0A1H6QFG4"/>
<sequence>MENNSEFLKPTLIKLERARKQLLEIYDFNKNLWKENKIQITPKLCVDKKGYEFYTNNYTEDNLLEEISLRIGEYIHNLRSTLDNLIFGFARIKTNPPTKPIKLSFPIFENENYFVKDTKEIFNQIPEILKNEIIKYQPYNVRKNNPKSENSLYSLSIVQTLNNIDKHRVPIILVANLNEIKFDGSFEFDNEDFTNIIDEKNGFCNFYKVLPNSKIFEFRTLEKIEKMNMNFDVSVDIAIDYPNQNLNIDILKNLYNDIALLINDLILVVKKTEEK</sequence>
<dbReference type="EMBL" id="FNYA01000001">
    <property type="protein sequence ID" value="SEI37955.1"/>
    <property type="molecule type" value="Genomic_DNA"/>
</dbReference>
<dbReference type="Proteomes" id="UP000199702">
    <property type="component" value="Unassembled WGS sequence"/>
</dbReference>